<dbReference type="PANTHER" id="PTHR30012">
    <property type="entry name" value="GENERAL SECRETION PATHWAY PROTEIN"/>
    <property type="match status" value="1"/>
</dbReference>
<proteinExistence type="inferred from homology"/>
<dbReference type="PANTHER" id="PTHR30012:SF0">
    <property type="entry name" value="TYPE II SECRETION SYSTEM PROTEIN F-RELATED"/>
    <property type="match status" value="1"/>
</dbReference>
<comment type="subcellular location">
    <subcellularLocation>
        <location evidence="1">Cell membrane</location>
        <topology evidence="1">Multi-pass membrane protein</topology>
    </subcellularLocation>
</comment>
<gene>
    <name evidence="9" type="ORF">NCTC10060_00056</name>
</gene>
<dbReference type="InterPro" id="IPR042094">
    <property type="entry name" value="T2SS_GspF_sf"/>
</dbReference>
<dbReference type="AlphaFoldDB" id="A0A379TR06"/>
<keyword evidence="4 7" id="KW-0812">Transmembrane</keyword>
<protein>
    <submittedName>
        <fullName evidence="9">Integral membrane protein</fullName>
    </submittedName>
</protein>
<evidence type="ECO:0000256" key="1">
    <source>
        <dbReference type="ARBA" id="ARBA00004651"/>
    </source>
</evidence>
<dbReference type="Proteomes" id="UP000254633">
    <property type="component" value="Unassembled WGS sequence"/>
</dbReference>
<evidence type="ECO:0000313" key="10">
    <source>
        <dbReference type="Proteomes" id="UP000254633"/>
    </source>
</evidence>
<keyword evidence="6 7" id="KW-0472">Membrane</keyword>
<dbReference type="Gene3D" id="1.20.81.30">
    <property type="entry name" value="Type II secretion system (T2SS), domain F"/>
    <property type="match status" value="2"/>
</dbReference>
<feature type="transmembrane region" description="Helical" evidence="7">
    <location>
        <begin position="166"/>
        <end position="191"/>
    </location>
</feature>
<evidence type="ECO:0000256" key="5">
    <source>
        <dbReference type="ARBA" id="ARBA00022989"/>
    </source>
</evidence>
<evidence type="ECO:0000256" key="4">
    <source>
        <dbReference type="ARBA" id="ARBA00022692"/>
    </source>
</evidence>
<accession>A0A379TR06</accession>
<dbReference type="InterPro" id="IPR018076">
    <property type="entry name" value="T2SS_GspF_dom"/>
</dbReference>
<feature type="domain" description="Type II secretion system protein GspF" evidence="8">
    <location>
        <begin position="222"/>
        <end position="344"/>
    </location>
</feature>
<dbReference type="EMBL" id="UGXH01000001">
    <property type="protein sequence ID" value="SUG53028.1"/>
    <property type="molecule type" value="Genomic_DNA"/>
</dbReference>
<dbReference type="InterPro" id="IPR003004">
    <property type="entry name" value="GspF/PilC"/>
</dbReference>
<evidence type="ECO:0000256" key="7">
    <source>
        <dbReference type="SAM" id="Phobius"/>
    </source>
</evidence>
<keyword evidence="5 7" id="KW-1133">Transmembrane helix</keyword>
<evidence type="ECO:0000259" key="8">
    <source>
        <dbReference type="Pfam" id="PF00482"/>
    </source>
</evidence>
<organism evidence="9 10">
    <name type="scientific">Salmonella diarizonae</name>
    <dbReference type="NCBI Taxonomy" id="59204"/>
    <lineage>
        <taxon>Bacteria</taxon>
        <taxon>Pseudomonadati</taxon>
        <taxon>Pseudomonadota</taxon>
        <taxon>Gammaproteobacteria</taxon>
        <taxon>Enterobacterales</taxon>
        <taxon>Enterobacteriaceae</taxon>
        <taxon>Salmonella</taxon>
    </lineage>
</organism>
<dbReference type="Pfam" id="PF00482">
    <property type="entry name" value="T2SSF"/>
    <property type="match status" value="1"/>
</dbReference>
<name>A0A379TR06_SALDZ</name>
<feature type="transmembrane region" description="Helical" evidence="7">
    <location>
        <begin position="124"/>
        <end position="146"/>
    </location>
</feature>
<sequence>MNRIKRWIYQKTFNASDRMEIYDNFRQYLLDGLSAQITFEKLIDNYTRRGKKTGDPIGEILTECSQNLKAGFSLAESFKEWIPDQELSIIESCDKAGKLTDGFKNAMIIAEGTDKISGSVWSTLLNFGYIQSLAIGLVAIFCITLVPTIKQSVPLEKWNTLQTGVWYFYVAITDYWYLMLAVVATLAVTVYRSLSVWTGNLRFWFDRFPPWSVYRRLQGASFILNVNAMLSAGIPIETAIRGLVESSTSPWLLERLEAILRNIEAGEKNLGAAMDATGYEFPGEDAIIKMQSLFETANQENSLHRFADKWLDRTVKTVEKSGTVIQVMGYFGIAIAILLLILVMSDLIQQAFFM</sequence>
<reference evidence="9 10" key="1">
    <citation type="submission" date="2018-06" db="EMBL/GenBank/DDBJ databases">
        <authorList>
            <consortium name="Pathogen Informatics"/>
            <person name="Doyle S."/>
        </authorList>
    </citation>
    <scope>NUCLEOTIDE SEQUENCE [LARGE SCALE GENOMIC DNA]</scope>
    <source>
        <strain evidence="9 10">NCTC10060</strain>
    </source>
</reference>
<dbReference type="GO" id="GO:0005886">
    <property type="term" value="C:plasma membrane"/>
    <property type="evidence" value="ECO:0007669"/>
    <property type="project" value="UniProtKB-SubCell"/>
</dbReference>
<evidence type="ECO:0000256" key="2">
    <source>
        <dbReference type="ARBA" id="ARBA00005745"/>
    </source>
</evidence>
<evidence type="ECO:0000256" key="3">
    <source>
        <dbReference type="ARBA" id="ARBA00022475"/>
    </source>
</evidence>
<keyword evidence="3" id="KW-1003">Cell membrane</keyword>
<dbReference type="RefSeq" id="WP_001079825.1">
    <property type="nucleotide sequence ID" value="NZ_DACWWF010000017.1"/>
</dbReference>
<comment type="similarity">
    <text evidence="2">Belongs to the GSP F family.</text>
</comment>
<feature type="transmembrane region" description="Helical" evidence="7">
    <location>
        <begin position="323"/>
        <end position="344"/>
    </location>
</feature>
<evidence type="ECO:0000256" key="6">
    <source>
        <dbReference type="ARBA" id="ARBA00023136"/>
    </source>
</evidence>
<evidence type="ECO:0000313" key="9">
    <source>
        <dbReference type="EMBL" id="SUG53028.1"/>
    </source>
</evidence>